<keyword evidence="2" id="KW-1185">Reference proteome</keyword>
<sequence length="281" mass="31058">MSFGHSQQGDWIKSQPHGTWKHVPYSQNYAAWSKETELGPPGNSTTFLPGSPHLHPADKRYAGSTGQKKRALATAAPVRKTWRTRSASSERDLTDDTGTCDSAFMRHLVDHGIYPPAYESPDGQPLLRTTWLRFKRACSSDALRYFKMPTGEYELFVEAEDLASLMWGEQISLLPIVGGHSESSNSSGQHVLFTNVDHLTDGSLAAARPGIYHGSPQEQINSRVLATSSTQIAHSPRRKHPIVPNFIIEAKGSYCSPESAERQLRHALALGTRRVQSLQPT</sequence>
<proteinExistence type="predicted"/>
<dbReference type="Proteomes" id="UP000036947">
    <property type="component" value="Unassembled WGS sequence"/>
</dbReference>
<dbReference type="AlphaFoldDB" id="A0A0L0NCY7"/>
<name>A0A0L0NCY7_TOLOC</name>
<evidence type="ECO:0000313" key="1">
    <source>
        <dbReference type="EMBL" id="KND91953.1"/>
    </source>
</evidence>
<comment type="caution">
    <text evidence="1">The sequence shown here is derived from an EMBL/GenBank/DDBJ whole genome shotgun (WGS) entry which is preliminary data.</text>
</comment>
<protein>
    <submittedName>
        <fullName evidence="1">Uncharacterized protein</fullName>
    </submittedName>
</protein>
<organism evidence="1 2">
    <name type="scientific">Tolypocladium ophioglossoides (strain CBS 100239)</name>
    <name type="common">Snaketongue truffleclub</name>
    <name type="synonym">Elaphocordyceps ophioglossoides</name>
    <dbReference type="NCBI Taxonomy" id="1163406"/>
    <lineage>
        <taxon>Eukaryota</taxon>
        <taxon>Fungi</taxon>
        <taxon>Dikarya</taxon>
        <taxon>Ascomycota</taxon>
        <taxon>Pezizomycotina</taxon>
        <taxon>Sordariomycetes</taxon>
        <taxon>Hypocreomycetidae</taxon>
        <taxon>Hypocreales</taxon>
        <taxon>Ophiocordycipitaceae</taxon>
        <taxon>Tolypocladium</taxon>
    </lineage>
</organism>
<evidence type="ECO:0000313" key="2">
    <source>
        <dbReference type="Proteomes" id="UP000036947"/>
    </source>
</evidence>
<dbReference type="OrthoDB" id="5336565at2759"/>
<dbReference type="EMBL" id="LFRF01000007">
    <property type="protein sequence ID" value="KND91953.1"/>
    <property type="molecule type" value="Genomic_DNA"/>
</dbReference>
<dbReference type="STRING" id="1163406.A0A0L0NCY7"/>
<reference evidence="1 2" key="1">
    <citation type="journal article" date="2015" name="BMC Genomics">
        <title>The genome of the truffle-parasite Tolypocladium ophioglossoides and the evolution of antifungal peptaibiotics.</title>
        <authorList>
            <person name="Quandt C.A."/>
            <person name="Bushley K.E."/>
            <person name="Spatafora J.W."/>
        </authorList>
    </citation>
    <scope>NUCLEOTIDE SEQUENCE [LARGE SCALE GENOMIC DNA]</scope>
    <source>
        <strain evidence="1 2">CBS 100239</strain>
    </source>
</reference>
<gene>
    <name evidence="1" type="ORF">TOPH_03471</name>
</gene>
<accession>A0A0L0NCY7</accession>